<gene>
    <name evidence="5" type="ORF">DYE49_01465</name>
</gene>
<name>A0A7M1XK77_9SPIR</name>
<dbReference type="KEGG" id="trc:DYE49_01465"/>
<keyword evidence="3" id="KW-0472">Membrane</keyword>
<dbReference type="PANTHER" id="PTHR45138">
    <property type="entry name" value="REGULATORY COMPONENTS OF SENSORY TRANSDUCTION SYSTEM"/>
    <property type="match status" value="1"/>
</dbReference>
<dbReference type="InterPro" id="IPR029787">
    <property type="entry name" value="Nucleotide_cyclase"/>
</dbReference>
<evidence type="ECO:0000256" key="2">
    <source>
        <dbReference type="ARBA" id="ARBA00034247"/>
    </source>
</evidence>
<dbReference type="NCBIfam" id="TIGR00254">
    <property type="entry name" value="GGDEF"/>
    <property type="match status" value="1"/>
</dbReference>
<dbReference type="SMART" id="SM00267">
    <property type="entry name" value="GGDEF"/>
    <property type="match status" value="1"/>
</dbReference>
<accession>A0A7M1XK77</accession>
<dbReference type="PROSITE" id="PS50887">
    <property type="entry name" value="GGDEF"/>
    <property type="match status" value="1"/>
</dbReference>
<feature type="transmembrane region" description="Helical" evidence="3">
    <location>
        <begin position="95"/>
        <end position="115"/>
    </location>
</feature>
<dbReference type="AlphaFoldDB" id="A0A7M1XK77"/>
<dbReference type="SUPFAM" id="SSF55073">
    <property type="entry name" value="Nucleotide cyclase"/>
    <property type="match status" value="1"/>
</dbReference>
<evidence type="ECO:0000256" key="3">
    <source>
        <dbReference type="SAM" id="Phobius"/>
    </source>
</evidence>
<dbReference type="EMBL" id="CP031517">
    <property type="protein sequence ID" value="QOS39191.1"/>
    <property type="molecule type" value="Genomic_DNA"/>
</dbReference>
<dbReference type="EC" id="2.7.7.65" evidence="1"/>
<feature type="transmembrane region" description="Helical" evidence="3">
    <location>
        <begin position="184"/>
        <end position="207"/>
    </location>
</feature>
<dbReference type="Gene3D" id="3.30.70.270">
    <property type="match status" value="1"/>
</dbReference>
<dbReference type="InterPro" id="IPR050469">
    <property type="entry name" value="Diguanylate_Cyclase"/>
</dbReference>
<proteinExistence type="predicted"/>
<protein>
    <recommendedName>
        <fullName evidence="1">diguanylate cyclase</fullName>
        <ecNumber evidence="1">2.7.7.65</ecNumber>
    </recommendedName>
</protein>
<feature type="transmembrane region" description="Helical" evidence="3">
    <location>
        <begin position="44"/>
        <end position="64"/>
    </location>
</feature>
<dbReference type="InterPro" id="IPR043128">
    <property type="entry name" value="Rev_trsase/Diguanyl_cyclase"/>
</dbReference>
<dbReference type="Proteomes" id="UP000593591">
    <property type="component" value="Chromosome"/>
</dbReference>
<feature type="transmembrane region" description="Helical" evidence="3">
    <location>
        <begin position="121"/>
        <end position="138"/>
    </location>
</feature>
<evidence type="ECO:0000313" key="5">
    <source>
        <dbReference type="EMBL" id="QOS39191.1"/>
    </source>
</evidence>
<evidence type="ECO:0000313" key="6">
    <source>
        <dbReference type="Proteomes" id="UP000593591"/>
    </source>
</evidence>
<dbReference type="GO" id="GO:0052621">
    <property type="term" value="F:diguanylate cyclase activity"/>
    <property type="evidence" value="ECO:0007669"/>
    <property type="project" value="UniProtKB-EC"/>
</dbReference>
<reference evidence="5 6" key="1">
    <citation type="submission" date="2018-08" db="EMBL/GenBank/DDBJ databases">
        <title>The first complete genome of Treponema rectale (CHPAT), a commensal spirochete of the bovine rectum.</title>
        <authorList>
            <person name="Staton G.J."/>
            <person name="Clegg S.R."/>
            <person name="Carter S.D."/>
            <person name="Radford A.D."/>
            <person name="Darby A."/>
            <person name="Hall N."/>
            <person name="Birtles R.J."/>
            <person name="Evans N.J."/>
        </authorList>
    </citation>
    <scope>NUCLEOTIDE SEQUENCE [LARGE SCALE GENOMIC DNA]</scope>
    <source>
        <strain evidence="5 6">CHPA</strain>
    </source>
</reference>
<feature type="domain" description="GGDEF" evidence="4">
    <location>
        <begin position="241"/>
        <end position="370"/>
    </location>
</feature>
<dbReference type="Pfam" id="PF00990">
    <property type="entry name" value="GGDEF"/>
    <property type="match status" value="1"/>
</dbReference>
<organism evidence="5 6">
    <name type="scientific">Treponema rectale</name>
    <dbReference type="NCBI Taxonomy" id="744512"/>
    <lineage>
        <taxon>Bacteria</taxon>
        <taxon>Pseudomonadati</taxon>
        <taxon>Spirochaetota</taxon>
        <taxon>Spirochaetia</taxon>
        <taxon>Spirochaetales</taxon>
        <taxon>Treponemataceae</taxon>
        <taxon>Treponema</taxon>
    </lineage>
</organism>
<evidence type="ECO:0000256" key="1">
    <source>
        <dbReference type="ARBA" id="ARBA00012528"/>
    </source>
</evidence>
<evidence type="ECO:0000259" key="4">
    <source>
        <dbReference type="PROSITE" id="PS50887"/>
    </source>
</evidence>
<keyword evidence="3" id="KW-1133">Transmembrane helix</keyword>
<keyword evidence="3" id="KW-0812">Transmembrane</keyword>
<sequence>MFKYNNYRRNATQRSNYQFSASKYIMIKTAKANRHRTRIIRNTAYSANFIYLGLHVFYLILFIVSHLWEMVYADIAFIGVYFFCFYVLQKAKYYIYALICGNAFLAFISIATIYLGFHSGFHLIIIGLATIAFFTAYFSKVRGVKNPLIWSALSIVVYLTLYFITRFVNPVYTIPFWLETTLMVTNILICFLMLTMYLTIFLKYAFFLEKKIMNESRTDELTQINNRYALYDYLESMDNKTNLFLAIFDIDDFKMVNDTYGHVCGDYILKSIAQITIETMNDEFVCRYGGEEFIVILKNEKKNQVFQRLETLRKNIENYAFEFEGKKIHITITLGAAKYTKNINSLASWIEVADAKLYDGKQTGKNKTIL</sequence>
<feature type="transmembrane region" description="Helical" evidence="3">
    <location>
        <begin position="147"/>
        <end position="164"/>
    </location>
</feature>
<comment type="catalytic activity">
    <reaction evidence="2">
        <text>2 GTP = 3',3'-c-di-GMP + 2 diphosphate</text>
        <dbReference type="Rhea" id="RHEA:24898"/>
        <dbReference type="ChEBI" id="CHEBI:33019"/>
        <dbReference type="ChEBI" id="CHEBI:37565"/>
        <dbReference type="ChEBI" id="CHEBI:58805"/>
        <dbReference type="EC" id="2.7.7.65"/>
    </reaction>
</comment>
<dbReference type="CDD" id="cd01949">
    <property type="entry name" value="GGDEF"/>
    <property type="match status" value="1"/>
</dbReference>
<feature type="transmembrane region" description="Helical" evidence="3">
    <location>
        <begin position="70"/>
        <end position="88"/>
    </location>
</feature>
<dbReference type="InterPro" id="IPR000160">
    <property type="entry name" value="GGDEF_dom"/>
</dbReference>
<dbReference type="PANTHER" id="PTHR45138:SF9">
    <property type="entry name" value="DIGUANYLATE CYCLASE DGCM-RELATED"/>
    <property type="match status" value="1"/>
</dbReference>